<dbReference type="EMBL" id="BSYO01000002">
    <property type="protein sequence ID" value="GMH00993.1"/>
    <property type="molecule type" value="Genomic_DNA"/>
</dbReference>
<evidence type="ECO:0000313" key="1">
    <source>
        <dbReference type="EMBL" id="GMH00993.1"/>
    </source>
</evidence>
<keyword evidence="2" id="KW-1185">Reference proteome</keyword>
<organism evidence="1 2">
    <name type="scientific">Nepenthes gracilis</name>
    <name type="common">Slender pitcher plant</name>
    <dbReference type="NCBI Taxonomy" id="150966"/>
    <lineage>
        <taxon>Eukaryota</taxon>
        <taxon>Viridiplantae</taxon>
        <taxon>Streptophyta</taxon>
        <taxon>Embryophyta</taxon>
        <taxon>Tracheophyta</taxon>
        <taxon>Spermatophyta</taxon>
        <taxon>Magnoliopsida</taxon>
        <taxon>eudicotyledons</taxon>
        <taxon>Gunneridae</taxon>
        <taxon>Pentapetalae</taxon>
        <taxon>Caryophyllales</taxon>
        <taxon>Nepenthaceae</taxon>
        <taxon>Nepenthes</taxon>
    </lineage>
</organism>
<comment type="caution">
    <text evidence="1">The sequence shown here is derived from an EMBL/GenBank/DDBJ whole genome shotgun (WGS) entry which is preliminary data.</text>
</comment>
<proteinExistence type="predicted"/>
<name>A0AAD3RYH2_NEPGR</name>
<dbReference type="Proteomes" id="UP001279734">
    <property type="component" value="Unassembled WGS sequence"/>
</dbReference>
<sequence>MHWFENAIEGYPNWGDIAVALKHFDVDRKKAPYMLYSAATPNQLDGAPILYERKWVQTGVFNGRDGLLSEMSPLEMPLDEMVPHVRGASGGNCTYFEAYVFCRVQYGVAYCKGMVLCVQACDQAKENCWHAASW</sequence>
<evidence type="ECO:0000313" key="2">
    <source>
        <dbReference type="Proteomes" id="UP001279734"/>
    </source>
</evidence>
<protein>
    <submittedName>
        <fullName evidence="1">Uncharacterized protein</fullName>
    </submittedName>
</protein>
<gene>
    <name evidence="1" type="ORF">Nepgr_002832</name>
</gene>
<dbReference type="AlphaFoldDB" id="A0AAD3RYH2"/>
<accession>A0AAD3RYH2</accession>
<reference evidence="1" key="1">
    <citation type="submission" date="2023-05" db="EMBL/GenBank/DDBJ databases">
        <title>Nepenthes gracilis genome sequencing.</title>
        <authorList>
            <person name="Fukushima K."/>
        </authorList>
    </citation>
    <scope>NUCLEOTIDE SEQUENCE</scope>
    <source>
        <strain evidence="1">SING2019-196</strain>
    </source>
</reference>